<dbReference type="RefSeq" id="WP_118324401.1">
    <property type="nucleotide sequence ID" value="NZ_QRYH01000005.1"/>
</dbReference>
<dbReference type="GeneID" id="66579167"/>
<dbReference type="InterPro" id="IPR004701">
    <property type="entry name" value="PTS_EIIA_man-typ"/>
</dbReference>
<dbReference type="Gene3D" id="1.10.1790.10">
    <property type="entry name" value="PRD domain"/>
    <property type="match status" value="1"/>
</dbReference>
<dbReference type="Pfam" id="PF00158">
    <property type="entry name" value="Sigma54_activat"/>
    <property type="match status" value="1"/>
</dbReference>
<evidence type="ECO:0000256" key="3">
    <source>
        <dbReference type="ARBA" id="ARBA00022840"/>
    </source>
</evidence>
<proteinExistence type="predicted"/>
<evidence type="ECO:0000256" key="2">
    <source>
        <dbReference type="ARBA" id="ARBA00022741"/>
    </source>
</evidence>
<dbReference type="SMART" id="SM00382">
    <property type="entry name" value="AAA"/>
    <property type="match status" value="1"/>
</dbReference>
<dbReference type="Gene3D" id="3.40.50.510">
    <property type="entry name" value="Phosphotransferase system, mannose-type IIA component"/>
    <property type="match status" value="1"/>
</dbReference>
<dbReference type="EMBL" id="QRYQ01000001">
    <property type="protein sequence ID" value="RGU94130.1"/>
    <property type="molecule type" value="Genomic_DNA"/>
</dbReference>
<dbReference type="SUPFAM" id="SSF63520">
    <property type="entry name" value="PTS-regulatory domain, PRD"/>
    <property type="match status" value="1"/>
</dbReference>
<evidence type="ECO:0000259" key="4">
    <source>
        <dbReference type="PROSITE" id="PS50045"/>
    </source>
</evidence>
<keyword evidence="3" id="KW-0067">ATP-binding</keyword>
<feature type="domain" description="PTS EIIA type-4" evidence="5">
    <location>
        <begin position="545"/>
        <end position="667"/>
    </location>
</feature>
<protein>
    <submittedName>
        <fullName evidence="7">PRD domain-containing protein</fullName>
    </submittedName>
</protein>
<evidence type="ECO:0000313" key="8">
    <source>
        <dbReference type="Proteomes" id="UP000265489"/>
    </source>
</evidence>
<dbReference type="InterPro" id="IPR036662">
    <property type="entry name" value="PTS_EIIA_man-typ_sf"/>
</dbReference>
<accession>A0A395WD94</accession>
<evidence type="ECO:0000313" key="7">
    <source>
        <dbReference type="EMBL" id="RGU94130.1"/>
    </source>
</evidence>
<dbReference type="GO" id="GO:0006355">
    <property type="term" value="P:regulation of DNA-templated transcription"/>
    <property type="evidence" value="ECO:0007669"/>
    <property type="project" value="InterPro"/>
</dbReference>
<evidence type="ECO:0000259" key="5">
    <source>
        <dbReference type="PROSITE" id="PS51096"/>
    </source>
</evidence>
<dbReference type="InterPro" id="IPR036634">
    <property type="entry name" value="PRD_sf"/>
</dbReference>
<evidence type="ECO:0000259" key="6">
    <source>
        <dbReference type="PROSITE" id="PS51372"/>
    </source>
</evidence>
<dbReference type="Pfam" id="PF00874">
    <property type="entry name" value="PRD"/>
    <property type="match status" value="1"/>
</dbReference>
<dbReference type="CDD" id="cd00133">
    <property type="entry name" value="PTS_IIB"/>
    <property type="match status" value="1"/>
</dbReference>
<dbReference type="PANTHER" id="PTHR32071">
    <property type="entry name" value="TRANSCRIPTIONAL REGULATORY PROTEIN"/>
    <property type="match status" value="1"/>
</dbReference>
<dbReference type="Gene3D" id="3.40.50.300">
    <property type="entry name" value="P-loop containing nucleotide triphosphate hydrolases"/>
    <property type="match status" value="1"/>
</dbReference>
<dbReference type="PANTHER" id="PTHR32071:SF38">
    <property type="entry name" value="PSP OPERON TRANSCRIPTIONAL ACTIVATOR"/>
    <property type="match status" value="1"/>
</dbReference>
<dbReference type="PROSITE" id="PS51096">
    <property type="entry name" value="PTS_EIIA_TYPE_4"/>
    <property type="match status" value="1"/>
</dbReference>
<reference evidence="7 8" key="1">
    <citation type="submission" date="2018-08" db="EMBL/GenBank/DDBJ databases">
        <title>A genome reference for cultivated species of the human gut microbiota.</title>
        <authorList>
            <person name="Zou Y."/>
            <person name="Xue W."/>
            <person name="Luo G."/>
        </authorList>
    </citation>
    <scope>NUCLEOTIDE SEQUENCE [LARGE SCALE GENOMIC DNA]</scope>
    <source>
        <strain evidence="7 8">AF15-20</strain>
    </source>
</reference>
<dbReference type="AlphaFoldDB" id="A0A395WD94"/>
<dbReference type="GO" id="GO:0016740">
    <property type="term" value="F:transferase activity"/>
    <property type="evidence" value="ECO:0007669"/>
    <property type="project" value="UniProtKB-KW"/>
</dbReference>
<dbReference type="PROSITE" id="PS51372">
    <property type="entry name" value="PRD_2"/>
    <property type="match status" value="1"/>
</dbReference>
<dbReference type="GO" id="GO:0016020">
    <property type="term" value="C:membrane"/>
    <property type="evidence" value="ECO:0007669"/>
    <property type="project" value="InterPro"/>
</dbReference>
<organism evidence="7 8">
    <name type="scientific">Holdemanella biformis</name>
    <dbReference type="NCBI Taxonomy" id="1735"/>
    <lineage>
        <taxon>Bacteria</taxon>
        <taxon>Bacillati</taxon>
        <taxon>Bacillota</taxon>
        <taxon>Erysipelotrichia</taxon>
        <taxon>Erysipelotrichales</taxon>
        <taxon>Erysipelotrichaceae</taxon>
        <taxon>Holdemanella</taxon>
    </lineage>
</organism>
<evidence type="ECO:0000256" key="1">
    <source>
        <dbReference type="ARBA" id="ARBA00022679"/>
    </source>
</evidence>
<dbReference type="SUPFAM" id="SSF52540">
    <property type="entry name" value="P-loop containing nucleoside triphosphate hydrolases"/>
    <property type="match status" value="1"/>
</dbReference>
<keyword evidence="1" id="KW-0808">Transferase</keyword>
<name>A0A395WD94_9FIRM</name>
<gene>
    <name evidence="7" type="ORF">DWW32_01040</name>
</gene>
<sequence length="899" mass="104256">MIEKILAYILECCNNNEFAQTTVANMSENLKIGRSQVSVVLNKLVKENKLVRIESKPFCFISVEYLKEKSIPFKNSVYASLDDLLSKQEKKDFEKLVGMNHSLAQTVKQCKATISYPPNGLPMLLYGPTGTGKSLIAKLTYEWAKNQGVISKDGQFVQVNCSEYANNPELLTANLFGHVKGAFTGAEKDNEGLIALADNGVLFLDEVHELKAECQEKLFLFMDQGIYHRVGDNEKWYKSNVRIVFATTEDPGKVLLKTLIRRIPMTIMIPSLEERGTQERIELLYYLFHQEEKRLNCQIKMSNKVYNVLLQSKMPGNIGQLKSSVQSCCINSLFDKMDDELVIHLNHLPQELLQQVYKSKKAVLDDDEYIYIDDLQGYYNGTKEIIQLNENLLEFFRKYRDEHMTLSRFMKTEKNYVQKYFDNLIFRKKESSQIDYYNRGIQHIFDLIESRYGLKITNNETLAIASFLDEIHHEYHDLRSWFLKHEEECDDLYQLLQEEFFRATKVSLEICEYLKSYLEMDMYSIIVCVFIFYVYNDKKDSRLMQKTAVILAHGFSTASSIADAANRFLGQYIFDALDMPLYVDTNAMIEKLNLYLDRIGKVKELYLLVDMGSLEDIYKGLHIENANIGIINNVSTPIALEIGNGIRNHVEMEDLFKNTIDAFHVGFTYHLEKNKLKQPVILCSCASGLGTAQKLKLMLEQSFPNGIDLDVKTLNYSELIELGKKNEVFEKYDVLCVLGTLDPNIEDIPFVGIEDLIIEDTFSDFNQYFKDYMDEDQLNQFDKNILHNFSLSNLMNTLIILNPIKLLEQVANALDVLQKYLQIRFSNRTCFGLYVHICCLIERLVVSRMGEYKPSDDFLREHKDFVEYVQKAFKPVEYFYGVEIPTEEIIYIFNYVKNN</sequence>
<keyword evidence="2" id="KW-0547">Nucleotide-binding</keyword>
<dbReference type="CDD" id="cd00009">
    <property type="entry name" value="AAA"/>
    <property type="match status" value="1"/>
</dbReference>
<dbReference type="GO" id="GO:0009401">
    <property type="term" value="P:phosphoenolpyruvate-dependent sugar phosphotransferase system"/>
    <property type="evidence" value="ECO:0007669"/>
    <property type="project" value="InterPro"/>
</dbReference>
<dbReference type="InterPro" id="IPR003593">
    <property type="entry name" value="AAA+_ATPase"/>
</dbReference>
<dbReference type="GO" id="GO:0005524">
    <property type="term" value="F:ATP binding"/>
    <property type="evidence" value="ECO:0007669"/>
    <property type="project" value="UniProtKB-KW"/>
</dbReference>
<dbReference type="InterPro" id="IPR002078">
    <property type="entry name" value="Sigma_54_int"/>
</dbReference>
<dbReference type="Proteomes" id="UP000265489">
    <property type="component" value="Unassembled WGS sequence"/>
</dbReference>
<dbReference type="InterPro" id="IPR011608">
    <property type="entry name" value="PRD"/>
</dbReference>
<feature type="domain" description="Sigma-54 factor interaction" evidence="4">
    <location>
        <begin position="96"/>
        <end position="330"/>
    </location>
</feature>
<dbReference type="InterPro" id="IPR027417">
    <property type="entry name" value="P-loop_NTPase"/>
</dbReference>
<feature type="domain" description="PRD" evidence="6">
    <location>
        <begin position="801"/>
        <end position="899"/>
    </location>
</feature>
<dbReference type="PROSITE" id="PS50045">
    <property type="entry name" value="SIGMA54_INTERACT_4"/>
    <property type="match status" value="1"/>
</dbReference>
<comment type="caution">
    <text evidence="7">The sequence shown here is derived from an EMBL/GenBank/DDBJ whole genome shotgun (WGS) entry which is preliminary data.</text>
</comment>
<dbReference type="SUPFAM" id="SSF53062">
    <property type="entry name" value="PTS system fructose IIA component-like"/>
    <property type="match status" value="1"/>
</dbReference>